<keyword evidence="2" id="KW-0810">Translation regulation</keyword>
<evidence type="ECO:0000256" key="1">
    <source>
        <dbReference type="ARBA" id="ARBA00010574"/>
    </source>
</evidence>
<dbReference type="GO" id="GO:0043023">
    <property type="term" value="F:ribosomal large subunit binding"/>
    <property type="evidence" value="ECO:0007669"/>
    <property type="project" value="TreeGrafter"/>
</dbReference>
<dbReference type="InterPro" id="IPR043519">
    <property type="entry name" value="NT_sf"/>
</dbReference>
<comment type="subcellular location">
    <subcellularLocation>
        <location evidence="2">Cytoplasm</location>
    </subcellularLocation>
</comment>
<dbReference type="NCBIfam" id="TIGR00090">
    <property type="entry name" value="rsfS_iojap_ybeB"/>
    <property type="match status" value="1"/>
</dbReference>
<proteinExistence type="inferred from homology"/>
<dbReference type="InterPro" id="IPR004394">
    <property type="entry name" value="Iojap/RsfS/C7orf30"/>
</dbReference>
<dbReference type="AlphaFoldDB" id="A0A7V3YFL9"/>
<name>A0A7V3YFL9_9BACT</name>
<dbReference type="PANTHER" id="PTHR21043:SF0">
    <property type="entry name" value="MITOCHONDRIAL ASSEMBLY OF RIBOSOMAL LARGE SUBUNIT PROTEIN 1"/>
    <property type="match status" value="1"/>
</dbReference>
<dbReference type="GO" id="GO:0017148">
    <property type="term" value="P:negative regulation of translation"/>
    <property type="evidence" value="ECO:0007669"/>
    <property type="project" value="UniProtKB-UniRule"/>
</dbReference>
<dbReference type="EMBL" id="DTFV01000041">
    <property type="protein sequence ID" value="HGI30212.1"/>
    <property type="molecule type" value="Genomic_DNA"/>
</dbReference>
<dbReference type="GO" id="GO:0042256">
    <property type="term" value="P:cytosolic ribosome assembly"/>
    <property type="evidence" value="ECO:0007669"/>
    <property type="project" value="UniProtKB-UniRule"/>
</dbReference>
<comment type="function">
    <text evidence="2">Functions as a ribosomal silencing factor. Interacts with ribosomal protein uL14 (rplN), blocking formation of intersubunit bridge B8. Prevents association of the 30S and 50S ribosomal subunits and the formation of functional ribosomes, thus repressing translation.</text>
</comment>
<dbReference type="HAMAP" id="MF_01477">
    <property type="entry name" value="Iojap_RsfS"/>
    <property type="match status" value="1"/>
</dbReference>
<keyword evidence="2" id="KW-0678">Repressor</keyword>
<evidence type="ECO:0000313" key="3">
    <source>
        <dbReference type="EMBL" id="HGI30212.1"/>
    </source>
</evidence>
<dbReference type="SUPFAM" id="SSF81301">
    <property type="entry name" value="Nucleotidyltransferase"/>
    <property type="match status" value="1"/>
</dbReference>
<comment type="similarity">
    <text evidence="1 2">Belongs to the Iojap/RsfS family.</text>
</comment>
<evidence type="ECO:0000256" key="2">
    <source>
        <dbReference type="HAMAP-Rule" id="MF_01477"/>
    </source>
</evidence>
<keyword evidence="2" id="KW-0963">Cytoplasm</keyword>
<dbReference type="PANTHER" id="PTHR21043">
    <property type="entry name" value="IOJAP SUPERFAMILY ORTHOLOG"/>
    <property type="match status" value="1"/>
</dbReference>
<dbReference type="Gene3D" id="3.30.460.10">
    <property type="entry name" value="Beta Polymerase, domain 2"/>
    <property type="match status" value="1"/>
</dbReference>
<organism evidence="3">
    <name type="scientific">Candidatus Caldatribacterium californiense</name>
    <dbReference type="NCBI Taxonomy" id="1454726"/>
    <lineage>
        <taxon>Bacteria</taxon>
        <taxon>Pseudomonadati</taxon>
        <taxon>Atribacterota</taxon>
        <taxon>Atribacteria</taxon>
        <taxon>Atribacterales</taxon>
        <taxon>Candidatus Caldatribacteriaceae</taxon>
        <taxon>Candidatus Caldatribacterium</taxon>
    </lineage>
</organism>
<dbReference type="GO" id="GO:0090071">
    <property type="term" value="P:negative regulation of ribosome biogenesis"/>
    <property type="evidence" value="ECO:0007669"/>
    <property type="project" value="UniProtKB-UniRule"/>
</dbReference>
<comment type="subunit">
    <text evidence="2">Interacts with ribosomal protein uL14 (rplN).</text>
</comment>
<dbReference type="Pfam" id="PF02410">
    <property type="entry name" value="RsfS"/>
    <property type="match status" value="1"/>
</dbReference>
<sequence>MKVQEKIRRVKEAIERKKAFDITILDLRGLFPFSDYWVLCSGSSPIQTRAIAEEILERLEEVGVRPFHVEGEDTGEWILLDYGEVIVHVFRQEEREFYNLEKLWQRARVVYSEREGLDLLHEIG</sequence>
<dbReference type="GO" id="GO:0005737">
    <property type="term" value="C:cytoplasm"/>
    <property type="evidence" value="ECO:0007669"/>
    <property type="project" value="UniProtKB-SubCell"/>
</dbReference>
<reference evidence="3" key="1">
    <citation type="journal article" date="2020" name="mSystems">
        <title>Genome- and Community-Level Interaction Insights into Carbon Utilization and Element Cycling Functions of Hydrothermarchaeota in Hydrothermal Sediment.</title>
        <authorList>
            <person name="Zhou Z."/>
            <person name="Liu Y."/>
            <person name="Xu W."/>
            <person name="Pan J."/>
            <person name="Luo Z.H."/>
            <person name="Li M."/>
        </authorList>
    </citation>
    <scope>NUCLEOTIDE SEQUENCE [LARGE SCALE GENOMIC DNA]</scope>
    <source>
        <strain evidence="3">SpSt-747</strain>
    </source>
</reference>
<protein>
    <recommendedName>
        <fullName evidence="2">Ribosomal silencing factor RsfS</fullName>
    </recommendedName>
</protein>
<comment type="caution">
    <text evidence="3">The sequence shown here is derived from an EMBL/GenBank/DDBJ whole genome shotgun (WGS) entry which is preliminary data.</text>
</comment>
<gene>
    <name evidence="2 3" type="primary">rsfS</name>
    <name evidence="3" type="ORF">ENV30_02685</name>
</gene>
<accession>A0A7V3YFL9</accession>